<evidence type="ECO:0000259" key="8">
    <source>
        <dbReference type="PROSITE" id="PS51782"/>
    </source>
</evidence>
<feature type="domain" description="LysM" evidence="8">
    <location>
        <begin position="72"/>
        <end position="121"/>
    </location>
</feature>
<reference evidence="10" key="1">
    <citation type="journal article" date="2024" name="Int. J. Syst. Evol. Microbiol.">
        <title>Methylomarinovum tepidoasis sp. nov., a moderately thermophilic methanotroph of the family Methylothermaceae isolated from a deep-sea hydrothermal field.</title>
        <authorList>
            <person name="Hirayama H."/>
            <person name="Takaki Y."/>
            <person name="Abe M."/>
            <person name="Miyazaki M."/>
            <person name="Uematsu K."/>
            <person name="Matsui Y."/>
            <person name="Takai K."/>
        </authorList>
    </citation>
    <scope>NUCLEOTIDE SEQUENCE [LARGE SCALE GENOMIC DNA]</scope>
    <source>
        <strain evidence="10">IT-9</strain>
    </source>
</reference>
<keyword evidence="3" id="KW-0645">Protease</keyword>
<comment type="cofactor">
    <cofactor evidence="1">
        <name>Zn(2+)</name>
        <dbReference type="ChEBI" id="CHEBI:29105"/>
    </cofactor>
</comment>
<accession>A0AAU9C2Z5</accession>
<dbReference type="EMBL" id="AP024714">
    <property type="protein sequence ID" value="BCX82787.1"/>
    <property type="molecule type" value="Genomic_DNA"/>
</dbReference>
<keyword evidence="6" id="KW-0862">Zinc</keyword>
<dbReference type="CDD" id="cd00118">
    <property type="entry name" value="LysM"/>
    <property type="match status" value="1"/>
</dbReference>
<organism evidence="9 10">
    <name type="scientific">Methylomarinovum caldicuralii</name>
    <dbReference type="NCBI Taxonomy" id="438856"/>
    <lineage>
        <taxon>Bacteria</taxon>
        <taxon>Pseudomonadati</taxon>
        <taxon>Pseudomonadota</taxon>
        <taxon>Gammaproteobacteria</taxon>
        <taxon>Methylococcales</taxon>
        <taxon>Methylothermaceae</taxon>
        <taxon>Methylomarinovum</taxon>
    </lineage>
</organism>
<dbReference type="InterPro" id="IPR011055">
    <property type="entry name" value="Dup_hybrid_motif"/>
</dbReference>
<dbReference type="CDD" id="cd12797">
    <property type="entry name" value="M23_peptidase"/>
    <property type="match status" value="1"/>
</dbReference>
<comment type="subcellular location">
    <subcellularLocation>
        <location evidence="2">Cell envelope</location>
    </subcellularLocation>
</comment>
<proteinExistence type="predicted"/>
<dbReference type="Proteomes" id="UP001321825">
    <property type="component" value="Chromosome"/>
</dbReference>
<dbReference type="InterPro" id="IPR016047">
    <property type="entry name" value="M23ase_b-sheet_dom"/>
</dbReference>
<dbReference type="KEGG" id="mcau:MIT9_P2375"/>
<dbReference type="SUPFAM" id="SSF51261">
    <property type="entry name" value="Duplicated hybrid motif"/>
    <property type="match status" value="1"/>
</dbReference>
<evidence type="ECO:0000256" key="6">
    <source>
        <dbReference type="ARBA" id="ARBA00022833"/>
    </source>
</evidence>
<dbReference type="PROSITE" id="PS51782">
    <property type="entry name" value="LYSM"/>
    <property type="match status" value="1"/>
</dbReference>
<dbReference type="InterPro" id="IPR018392">
    <property type="entry name" value="LysM"/>
</dbReference>
<keyword evidence="5" id="KW-0378">Hydrolase</keyword>
<evidence type="ECO:0000256" key="2">
    <source>
        <dbReference type="ARBA" id="ARBA00004196"/>
    </source>
</evidence>
<dbReference type="AlphaFoldDB" id="A0AAU9C2Z5"/>
<sequence>MLGAFMIAAAGLDFWEVQSLRLPTVTDTGEDSQAAAAEAPHQSRVESGILQEDTLAAVPVAPVPEEPRGSWVEHRIVRGDTLAAIFARYGIDARYLQRLLSADDPLADTLTQLYPGRALKFLVKPDGTLEKLVYERSRMERLEATPTATGFAIEKILEHPLRELRHARGAIDSTLYEAGHQAGLSDKLIMALTEIFGWDIDFARSIRPGDRFQVLYEKLRLDGEVIGDGPIIAAEFVNQGKVHRAIRFVHPDGHVDYYTPEGRSLRKAFLRTPVKSARISSRFNLHRRHPVLHRIRAHKGVDYAAPIGTPVHATGDGRIIFRGWKGGYGRVVILDHGRGYTTLYAHLHRFGKFKQGSRVRQGDVIGYIGKSGLATGPHLHYEFRINGVHRDPLTVPLPDSQPLPAGLRTAFAQQAAPLLAELEKPTPGSLARTETKR</sequence>
<evidence type="ECO:0000256" key="5">
    <source>
        <dbReference type="ARBA" id="ARBA00022801"/>
    </source>
</evidence>
<evidence type="ECO:0000256" key="4">
    <source>
        <dbReference type="ARBA" id="ARBA00022723"/>
    </source>
</evidence>
<dbReference type="GO" id="GO:0046872">
    <property type="term" value="F:metal ion binding"/>
    <property type="evidence" value="ECO:0007669"/>
    <property type="project" value="UniProtKB-KW"/>
</dbReference>
<name>A0AAU9C2Z5_9GAMM</name>
<dbReference type="InterPro" id="IPR045834">
    <property type="entry name" value="Csd3_N2"/>
</dbReference>
<dbReference type="PANTHER" id="PTHR21666">
    <property type="entry name" value="PEPTIDASE-RELATED"/>
    <property type="match status" value="1"/>
</dbReference>
<dbReference type="GO" id="GO:0006508">
    <property type="term" value="P:proteolysis"/>
    <property type="evidence" value="ECO:0007669"/>
    <property type="project" value="UniProtKB-KW"/>
</dbReference>
<keyword evidence="4" id="KW-0479">Metal-binding</keyword>
<dbReference type="InterPro" id="IPR050570">
    <property type="entry name" value="Cell_wall_metabolism_enzyme"/>
</dbReference>
<dbReference type="PANTHER" id="PTHR21666:SF288">
    <property type="entry name" value="CELL DIVISION PROTEIN YTFB"/>
    <property type="match status" value="1"/>
</dbReference>
<evidence type="ECO:0000256" key="3">
    <source>
        <dbReference type="ARBA" id="ARBA00022670"/>
    </source>
</evidence>
<gene>
    <name evidence="9" type="ORF">MIT9_P2375</name>
</gene>
<keyword evidence="10" id="KW-1185">Reference proteome</keyword>
<protein>
    <recommendedName>
        <fullName evidence="8">LysM domain-containing protein</fullName>
    </recommendedName>
</protein>
<evidence type="ECO:0000256" key="7">
    <source>
        <dbReference type="ARBA" id="ARBA00023049"/>
    </source>
</evidence>
<dbReference type="Pfam" id="PF19425">
    <property type="entry name" value="Csd3_N2"/>
    <property type="match status" value="1"/>
</dbReference>
<dbReference type="GO" id="GO:0004222">
    <property type="term" value="F:metalloendopeptidase activity"/>
    <property type="evidence" value="ECO:0007669"/>
    <property type="project" value="TreeGrafter"/>
</dbReference>
<evidence type="ECO:0000313" key="10">
    <source>
        <dbReference type="Proteomes" id="UP001321825"/>
    </source>
</evidence>
<keyword evidence="7" id="KW-0482">Metalloprotease</keyword>
<dbReference type="Pfam" id="PF01551">
    <property type="entry name" value="Peptidase_M23"/>
    <property type="match status" value="1"/>
</dbReference>
<evidence type="ECO:0000313" key="9">
    <source>
        <dbReference type="EMBL" id="BCX82787.1"/>
    </source>
</evidence>
<dbReference type="Gene3D" id="2.70.70.10">
    <property type="entry name" value="Glucose Permease (Domain IIA)"/>
    <property type="match status" value="1"/>
</dbReference>
<dbReference type="FunFam" id="2.70.70.10:FF:000002">
    <property type="entry name" value="Murein DD-endopeptidase MepM"/>
    <property type="match status" value="1"/>
</dbReference>
<dbReference type="GO" id="GO:0030313">
    <property type="term" value="C:cell envelope"/>
    <property type="evidence" value="ECO:0007669"/>
    <property type="project" value="UniProtKB-SubCell"/>
</dbReference>
<dbReference type="Gene3D" id="3.10.450.350">
    <property type="match status" value="2"/>
</dbReference>
<evidence type="ECO:0000256" key="1">
    <source>
        <dbReference type="ARBA" id="ARBA00001947"/>
    </source>
</evidence>